<dbReference type="InterPro" id="IPR002156">
    <property type="entry name" value="RNaseH_domain"/>
</dbReference>
<name>A0A2K3JZW6_TRIPR</name>
<dbReference type="InterPro" id="IPR036397">
    <property type="entry name" value="RNaseH_sf"/>
</dbReference>
<reference evidence="2 3" key="1">
    <citation type="journal article" date="2014" name="Am. J. Bot.">
        <title>Genome assembly and annotation for red clover (Trifolium pratense; Fabaceae).</title>
        <authorList>
            <person name="Istvanek J."/>
            <person name="Jaros M."/>
            <person name="Krenek A."/>
            <person name="Repkova J."/>
        </authorList>
    </citation>
    <scope>NUCLEOTIDE SEQUENCE [LARGE SCALE GENOMIC DNA]</scope>
    <source>
        <strain evidence="3">cv. Tatra</strain>
        <tissue evidence="2">Young leaves</tissue>
    </source>
</reference>
<evidence type="ECO:0000313" key="2">
    <source>
        <dbReference type="EMBL" id="PNX59520.1"/>
    </source>
</evidence>
<sequence length="71" mass="7863">MGLSYAQRLNIESVELNVDSVIVVGSMTSNRRGSPVGRAIVENIQSLLALDWTVVVHHMYWEVNICADAFS</sequence>
<gene>
    <name evidence="2" type="ORF">L195_g059730</name>
</gene>
<dbReference type="Gene3D" id="3.30.420.10">
    <property type="entry name" value="Ribonuclease H-like superfamily/Ribonuclease H"/>
    <property type="match status" value="1"/>
</dbReference>
<dbReference type="Pfam" id="PF13456">
    <property type="entry name" value="RVT_3"/>
    <property type="match status" value="1"/>
</dbReference>
<protein>
    <recommendedName>
        <fullName evidence="1">RNase H type-1 domain-containing protein</fullName>
    </recommendedName>
</protein>
<dbReference type="Proteomes" id="UP000236291">
    <property type="component" value="Unassembled WGS sequence"/>
</dbReference>
<dbReference type="GO" id="GO:0003676">
    <property type="term" value="F:nucleic acid binding"/>
    <property type="evidence" value="ECO:0007669"/>
    <property type="project" value="InterPro"/>
</dbReference>
<proteinExistence type="predicted"/>
<evidence type="ECO:0000259" key="1">
    <source>
        <dbReference type="Pfam" id="PF13456"/>
    </source>
</evidence>
<dbReference type="EMBL" id="ASHM01132381">
    <property type="protein sequence ID" value="PNX59520.1"/>
    <property type="molecule type" value="Genomic_DNA"/>
</dbReference>
<comment type="caution">
    <text evidence="2">The sequence shown here is derived from an EMBL/GenBank/DDBJ whole genome shotgun (WGS) entry which is preliminary data.</text>
</comment>
<reference evidence="2 3" key="2">
    <citation type="journal article" date="2017" name="Front. Plant Sci.">
        <title>Gene Classification and Mining of Molecular Markers Useful in Red Clover (Trifolium pratense) Breeding.</title>
        <authorList>
            <person name="Istvanek J."/>
            <person name="Dluhosova J."/>
            <person name="Dluhos P."/>
            <person name="Patkova L."/>
            <person name="Nedelnik J."/>
            <person name="Repkova J."/>
        </authorList>
    </citation>
    <scope>NUCLEOTIDE SEQUENCE [LARGE SCALE GENOMIC DNA]</scope>
    <source>
        <strain evidence="3">cv. Tatra</strain>
        <tissue evidence="2">Young leaves</tissue>
    </source>
</reference>
<evidence type="ECO:0000313" key="3">
    <source>
        <dbReference type="Proteomes" id="UP000236291"/>
    </source>
</evidence>
<feature type="domain" description="RNase H type-1" evidence="1">
    <location>
        <begin position="1"/>
        <end position="70"/>
    </location>
</feature>
<organism evidence="2 3">
    <name type="scientific">Trifolium pratense</name>
    <name type="common">Red clover</name>
    <dbReference type="NCBI Taxonomy" id="57577"/>
    <lineage>
        <taxon>Eukaryota</taxon>
        <taxon>Viridiplantae</taxon>
        <taxon>Streptophyta</taxon>
        <taxon>Embryophyta</taxon>
        <taxon>Tracheophyta</taxon>
        <taxon>Spermatophyta</taxon>
        <taxon>Magnoliopsida</taxon>
        <taxon>eudicotyledons</taxon>
        <taxon>Gunneridae</taxon>
        <taxon>Pentapetalae</taxon>
        <taxon>rosids</taxon>
        <taxon>fabids</taxon>
        <taxon>Fabales</taxon>
        <taxon>Fabaceae</taxon>
        <taxon>Papilionoideae</taxon>
        <taxon>50 kb inversion clade</taxon>
        <taxon>NPAAA clade</taxon>
        <taxon>Hologalegina</taxon>
        <taxon>IRL clade</taxon>
        <taxon>Trifolieae</taxon>
        <taxon>Trifolium</taxon>
    </lineage>
</organism>
<accession>A0A2K3JZW6</accession>
<dbReference type="GO" id="GO:0004523">
    <property type="term" value="F:RNA-DNA hybrid ribonuclease activity"/>
    <property type="evidence" value="ECO:0007669"/>
    <property type="project" value="InterPro"/>
</dbReference>
<dbReference type="AlphaFoldDB" id="A0A2K3JZW6"/>